<proteinExistence type="inferred from homology"/>
<dbReference type="PANTHER" id="PTHR34388:SF1">
    <property type="entry name" value="DNA POLYMERASE III SUBUNIT DELTA"/>
    <property type="match status" value="1"/>
</dbReference>
<protein>
    <recommendedName>
        <fullName evidence="1">DNA-directed DNA polymerase</fullName>
        <ecNumber evidence="1">2.7.7.7</ecNumber>
    </recommendedName>
</protein>
<dbReference type="GO" id="GO:0009360">
    <property type="term" value="C:DNA polymerase III complex"/>
    <property type="evidence" value="ECO:0007669"/>
    <property type="project" value="TreeGrafter"/>
</dbReference>
<dbReference type="InterPro" id="IPR027417">
    <property type="entry name" value="P-loop_NTPase"/>
</dbReference>
<keyword evidence="9" id="KW-1185">Reference proteome</keyword>
<dbReference type="AlphaFoldDB" id="A0A4Q2R7A3"/>
<evidence type="ECO:0000256" key="4">
    <source>
        <dbReference type="ARBA" id="ARBA00022705"/>
    </source>
</evidence>
<dbReference type="EMBL" id="QYBC01000019">
    <property type="protein sequence ID" value="RYB02538.1"/>
    <property type="molecule type" value="Genomic_DNA"/>
</dbReference>
<dbReference type="GO" id="GO:0003887">
    <property type="term" value="F:DNA-directed DNA polymerase activity"/>
    <property type="evidence" value="ECO:0007669"/>
    <property type="project" value="UniProtKB-KW"/>
</dbReference>
<reference evidence="8 9" key="1">
    <citation type="submission" date="2018-09" db="EMBL/GenBank/DDBJ databases">
        <authorList>
            <person name="Grouzdev D.S."/>
            <person name="Krutkina M.S."/>
        </authorList>
    </citation>
    <scope>NUCLEOTIDE SEQUENCE [LARGE SCALE GENOMIC DNA]</scope>
    <source>
        <strain evidence="8 9">RmlP001</strain>
    </source>
</reference>
<evidence type="ECO:0000256" key="2">
    <source>
        <dbReference type="ARBA" id="ARBA00022679"/>
    </source>
</evidence>
<keyword evidence="4" id="KW-0235">DNA replication</keyword>
<dbReference type="OrthoDB" id="9804983at2"/>
<dbReference type="GO" id="GO:0006261">
    <property type="term" value="P:DNA-templated DNA replication"/>
    <property type="evidence" value="ECO:0007669"/>
    <property type="project" value="TreeGrafter"/>
</dbReference>
<dbReference type="InterPro" id="IPR005790">
    <property type="entry name" value="DNA_polIII_delta"/>
</dbReference>
<dbReference type="PANTHER" id="PTHR34388">
    <property type="entry name" value="DNA POLYMERASE III SUBUNIT DELTA"/>
    <property type="match status" value="1"/>
</dbReference>
<comment type="caution">
    <text evidence="8">The sequence shown here is derived from an EMBL/GenBank/DDBJ whole genome shotgun (WGS) entry which is preliminary data.</text>
</comment>
<dbReference type="GO" id="GO:0003677">
    <property type="term" value="F:DNA binding"/>
    <property type="evidence" value="ECO:0007669"/>
    <property type="project" value="InterPro"/>
</dbReference>
<evidence type="ECO:0000313" key="9">
    <source>
        <dbReference type="Proteomes" id="UP000289411"/>
    </source>
</evidence>
<name>A0A4Q2R7A3_9HYPH</name>
<comment type="similarity">
    <text evidence="6">Belongs to the DNA polymerase HolA subunit family.</text>
</comment>
<dbReference type="Gene3D" id="1.10.8.60">
    <property type="match status" value="1"/>
</dbReference>
<dbReference type="Gene3D" id="3.40.50.300">
    <property type="entry name" value="P-loop containing nucleotide triphosphate hydrolases"/>
    <property type="match status" value="1"/>
</dbReference>
<evidence type="ECO:0000256" key="7">
    <source>
        <dbReference type="ARBA" id="ARBA00049244"/>
    </source>
</evidence>
<keyword evidence="2 8" id="KW-0808">Transferase</keyword>
<dbReference type="SUPFAM" id="SSF52540">
    <property type="entry name" value="P-loop containing nucleoside triphosphate hydrolases"/>
    <property type="match status" value="1"/>
</dbReference>
<reference evidence="8 9" key="2">
    <citation type="submission" date="2019-02" db="EMBL/GenBank/DDBJ databases">
        <title>'Lichenibacterium ramalinii' gen. nov. sp. nov., 'Lichenibacterium minor' gen. nov. sp. nov.</title>
        <authorList>
            <person name="Pankratov T."/>
        </authorList>
    </citation>
    <scope>NUCLEOTIDE SEQUENCE [LARGE SCALE GENOMIC DNA]</scope>
    <source>
        <strain evidence="8 9">RmlP001</strain>
    </source>
</reference>
<evidence type="ECO:0000256" key="5">
    <source>
        <dbReference type="ARBA" id="ARBA00022932"/>
    </source>
</evidence>
<keyword evidence="3 8" id="KW-0548">Nucleotidyltransferase</keyword>
<comment type="catalytic activity">
    <reaction evidence="7">
        <text>DNA(n) + a 2'-deoxyribonucleoside 5'-triphosphate = DNA(n+1) + diphosphate</text>
        <dbReference type="Rhea" id="RHEA:22508"/>
        <dbReference type="Rhea" id="RHEA-COMP:17339"/>
        <dbReference type="Rhea" id="RHEA-COMP:17340"/>
        <dbReference type="ChEBI" id="CHEBI:33019"/>
        <dbReference type="ChEBI" id="CHEBI:61560"/>
        <dbReference type="ChEBI" id="CHEBI:173112"/>
        <dbReference type="EC" id="2.7.7.7"/>
    </reaction>
</comment>
<evidence type="ECO:0000313" key="8">
    <source>
        <dbReference type="EMBL" id="RYB02538.1"/>
    </source>
</evidence>
<sequence>MVAIKNHEAERFLARDVGSYTVFLVHGPDVGLVSERVRRIVKGLVDDPHDPFQLVRLSGEDLGGDAARLADEAQTVPLFGGRRAVLVDGTAAKKVEPAVELALTLDGACPIVVSAGTLKKDSALRKAVERSRTAAAIECYPDSDQDLARLVEAEAAGAGLGIDGDARDLLVSLLGSDRLASRSEIAKLLLYAHGAKAITADHVIAAVADASVQANDDALDAAFGGDMAGLDAALNKLHLGPVEAGLLLGAALRHAVALHRAKLAGPGGDSPFRFGLPPRRKVAIDRQLATLGVDALARTIVRLGEGIALVRREPRLAVDHATRALWTVALSARPRGGRN</sequence>
<dbReference type="SUPFAM" id="SSF48019">
    <property type="entry name" value="post-AAA+ oligomerization domain-like"/>
    <property type="match status" value="1"/>
</dbReference>
<evidence type="ECO:0000256" key="3">
    <source>
        <dbReference type="ARBA" id="ARBA00022695"/>
    </source>
</evidence>
<organism evidence="8 9">
    <name type="scientific">Lichenibacterium ramalinae</name>
    <dbReference type="NCBI Taxonomy" id="2316527"/>
    <lineage>
        <taxon>Bacteria</taxon>
        <taxon>Pseudomonadati</taxon>
        <taxon>Pseudomonadota</taxon>
        <taxon>Alphaproteobacteria</taxon>
        <taxon>Hyphomicrobiales</taxon>
        <taxon>Lichenihabitantaceae</taxon>
        <taxon>Lichenibacterium</taxon>
    </lineage>
</organism>
<dbReference type="EC" id="2.7.7.7" evidence="1"/>
<keyword evidence="5" id="KW-0239">DNA-directed DNA polymerase</keyword>
<evidence type="ECO:0000256" key="6">
    <source>
        <dbReference type="ARBA" id="ARBA00034754"/>
    </source>
</evidence>
<dbReference type="Proteomes" id="UP000289411">
    <property type="component" value="Unassembled WGS sequence"/>
</dbReference>
<evidence type="ECO:0000256" key="1">
    <source>
        <dbReference type="ARBA" id="ARBA00012417"/>
    </source>
</evidence>
<gene>
    <name evidence="8" type="primary">holA</name>
    <name evidence="8" type="ORF">D3272_20465</name>
</gene>
<dbReference type="NCBIfam" id="TIGR01128">
    <property type="entry name" value="holA"/>
    <property type="match status" value="1"/>
</dbReference>
<dbReference type="RefSeq" id="WP_129221073.1">
    <property type="nucleotide sequence ID" value="NZ_QYBC01000019.1"/>
</dbReference>
<dbReference type="InterPro" id="IPR008921">
    <property type="entry name" value="DNA_pol3_clamp-load_cplx_C"/>
</dbReference>
<accession>A0A4Q2R7A3</accession>